<dbReference type="AlphaFoldDB" id="A0A1H0NQ64"/>
<dbReference type="STRING" id="419597.SAMN04487957_11716"/>
<dbReference type="OrthoDB" id="8906826at2"/>
<dbReference type="InterPro" id="IPR025354">
    <property type="entry name" value="DUF4258"/>
</dbReference>
<name>A0A1H0NQ64_9GAMM</name>
<sequence length="84" mass="9846">MFCERFGLPVHVTRHAAERKTERGISLDQLLELLEHGTVRYKDDIRMWVAKAFTGRDDNLVCAAVIIEDRLVVKTVMHHFQWEP</sequence>
<proteinExistence type="predicted"/>
<dbReference type="Pfam" id="PF14076">
    <property type="entry name" value="DUF4258"/>
    <property type="match status" value="1"/>
</dbReference>
<reference evidence="2" key="1">
    <citation type="submission" date="2016-10" db="EMBL/GenBank/DDBJ databases">
        <authorList>
            <person name="Varghese N."/>
            <person name="Submissions S."/>
        </authorList>
    </citation>
    <scope>NUCLEOTIDE SEQUENCE [LARGE SCALE GENOMIC DNA]</scope>
    <source>
        <strain evidence="2">CGMCC 1.6444</strain>
    </source>
</reference>
<keyword evidence="2" id="KW-1185">Reference proteome</keyword>
<evidence type="ECO:0000313" key="2">
    <source>
        <dbReference type="Proteomes" id="UP000199075"/>
    </source>
</evidence>
<dbReference type="Proteomes" id="UP000199075">
    <property type="component" value="Unassembled WGS sequence"/>
</dbReference>
<dbReference type="EMBL" id="FNIV01000017">
    <property type="protein sequence ID" value="SDO94716.1"/>
    <property type="molecule type" value="Genomic_DNA"/>
</dbReference>
<gene>
    <name evidence="1" type="ORF">SAMN04487957_11716</name>
</gene>
<accession>A0A1H0NQ64</accession>
<evidence type="ECO:0000313" key="1">
    <source>
        <dbReference type="EMBL" id="SDO94716.1"/>
    </source>
</evidence>
<evidence type="ECO:0008006" key="3">
    <source>
        <dbReference type="Google" id="ProtNLM"/>
    </source>
</evidence>
<protein>
    <recommendedName>
        <fullName evidence="3">DUF4258 domain-containing protein</fullName>
    </recommendedName>
</protein>
<organism evidence="1 2">
    <name type="scientific">Halomonas shengliensis</name>
    <dbReference type="NCBI Taxonomy" id="419597"/>
    <lineage>
        <taxon>Bacteria</taxon>
        <taxon>Pseudomonadati</taxon>
        <taxon>Pseudomonadota</taxon>
        <taxon>Gammaproteobacteria</taxon>
        <taxon>Oceanospirillales</taxon>
        <taxon>Halomonadaceae</taxon>
        <taxon>Halomonas</taxon>
    </lineage>
</organism>